<reference evidence="2" key="1">
    <citation type="submission" date="2021-10" db="EMBL/GenBank/DDBJ databases">
        <title>Novel species in genus Arthrobacter.</title>
        <authorList>
            <person name="Liu Y."/>
        </authorList>
    </citation>
    <scope>NUCLEOTIDE SEQUENCE</scope>
    <source>
        <strain evidence="4">zg-Y462</strain>
        <strain evidence="2">Zg-Y462</strain>
    </source>
</reference>
<protein>
    <submittedName>
        <fullName evidence="2">Dihydrofolate reductase family protein</fullName>
    </submittedName>
</protein>
<evidence type="ECO:0000313" key="3">
    <source>
        <dbReference type="EMBL" id="UON91757.1"/>
    </source>
</evidence>
<dbReference type="InterPro" id="IPR002734">
    <property type="entry name" value="RibDG_C"/>
</dbReference>
<organism evidence="2 5">
    <name type="scientific">Arthrobacter zhangbolii</name>
    <dbReference type="NCBI Taxonomy" id="2886936"/>
    <lineage>
        <taxon>Bacteria</taxon>
        <taxon>Bacillati</taxon>
        <taxon>Actinomycetota</taxon>
        <taxon>Actinomycetes</taxon>
        <taxon>Micrococcales</taxon>
        <taxon>Micrococcaceae</taxon>
        <taxon>Arthrobacter</taxon>
    </lineage>
</organism>
<feature type="domain" description="Bacterial bifunctional deaminase-reductase C-terminal" evidence="1">
    <location>
        <begin position="2"/>
        <end position="183"/>
    </location>
</feature>
<sequence length="195" mass="21498">MKLTVNTFLTLDGVMQGPGSVDEDTSGGFTHGGWMIPHMDAEVARIGGEWFGHGDALLLGRNTYEMLWPFWEADTDPFDFVATHLNHMPKYLVSSTLENPGWHNTRVIRGDVMHKVEEIKSHGMGEIQVHGSYQLARSLYEAGLVDGYRLMVLPVTVGEGKRLFSSPADLGGYTLTQKETTESGALAVTLMRKGT</sequence>
<evidence type="ECO:0000313" key="5">
    <source>
        <dbReference type="Proteomes" id="UP001155145"/>
    </source>
</evidence>
<dbReference type="SUPFAM" id="SSF53597">
    <property type="entry name" value="Dihydrofolate reductase-like"/>
    <property type="match status" value="1"/>
</dbReference>
<dbReference type="AlphaFoldDB" id="A0A9X1S9C0"/>
<dbReference type="EMBL" id="JAJFZT010000003">
    <property type="protein sequence ID" value="MCC3272381.1"/>
    <property type="molecule type" value="Genomic_DNA"/>
</dbReference>
<dbReference type="GO" id="GO:0008703">
    <property type="term" value="F:5-amino-6-(5-phosphoribosylamino)uracil reductase activity"/>
    <property type="evidence" value="ECO:0007669"/>
    <property type="project" value="InterPro"/>
</dbReference>
<name>A0A9X1S9C0_9MICC</name>
<dbReference type="RefSeq" id="WP_227928468.1">
    <property type="nucleotide sequence ID" value="NZ_CP094984.1"/>
</dbReference>
<keyword evidence="4" id="KW-1185">Reference proteome</keyword>
<dbReference type="InterPro" id="IPR050765">
    <property type="entry name" value="Riboflavin_Biosynth_HTPR"/>
</dbReference>
<accession>A0A9X1S9C0</accession>
<dbReference type="Pfam" id="PF01872">
    <property type="entry name" value="RibD_C"/>
    <property type="match status" value="1"/>
</dbReference>
<dbReference type="GO" id="GO:0009231">
    <property type="term" value="P:riboflavin biosynthetic process"/>
    <property type="evidence" value="ECO:0007669"/>
    <property type="project" value="InterPro"/>
</dbReference>
<evidence type="ECO:0000259" key="1">
    <source>
        <dbReference type="Pfam" id="PF01872"/>
    </source>
</evidence>
<dbReference type="InterPro" id="IPR024072">
    <property type="entry name" value="DHFR-like_dom_sf"/>
</dbReference>
<dbReference type="Proteomes" id="UP000829758">
    <property type="component" value="Chromosome"/>
</dbReference>
<gene>
    <name evidence="2" type="ORF">LJ755_06500</name>
    <name evidence="3" type="ORF">MUK71_14415</name>
</gene>
<evidence type="ECO:0000313" key="2">
    <source>
        <dbReference type="EMBL" id="MCC3272381.1"/>
    </source>
</evidence>
<dbReference type="Proteomes" id="UP001155145">
    <property type="component" value="Unassembled WGS sequence"/>
</dbReference>
<dbReference type="PANTHER" id="PTHR38011:SF11">
    <property type="entry name" value="2,5-DIAMINO-6-RIBOSYLAMINO-4(3H)-PYRIMIDINONE 5'-PHOSPHATE REDUCTASE"/>
    <property type="match status" value="1"/>
</dbReference>
<evidence type="ECO:0000313" key="4">
    <source>
        <dbReference type="Proteomes" id="UP000829758"/>
    </source>
</evidence>
<dbReference type="Gene3D" id="3.40.430.10">
    <property type="entry name" value="Dihydrofolate Reductase, subunit A"/>
    <property type="match status" value="1"/>
</dbReference>
<dbReference type="PANTHER" id="PTHR38011">
    <property type="entry name" value="DIHYDROFOLATE REDUCTASE FAMILY PROTEIN (AFU_ORTHOLOGUE AFUA_8G06820)"/>
    <property type="match status" value="1"/>
</dbReference>
<dbReference type="EMBL" id="CP094984">
    <property type="protein sequence ID" value="UON91757.1"/>
    <property type="molecule type" value="Genomic_DNA"/>
</dbReference>
<proteinExistence type="predicted"/>